<accession>A0A4Q0YKW5</accession>
<name>A0A4Q0YKW5_9GAMM</name>
<keyword evidence="3 6" id="KW-0067">ATP-binding</keyword>
<dbReference type="GO" id="GO:0005524">
    <property type="term" value="F:ATP binding"/>
    <property type="evidence" value="ECO:0007669"/>
    <property type="project" value="UniProtKB-KW"/>
</dbReference>
<dbReference type="InterPro" id="IPR003439">
    <property type="entry name" value="ABC_transporter-like_ATP-bd"/>
</dbReference>
<dbReference type="SUPFAM" id="SSF52540">
    <property type="entry name" value="P-loop containing nucleoside triphosphate hydrolases"/>
    <property type="match status" value="1"/>
</dbReference>
<dbReference type="FunFam" id="3.40.50.300:FF:000032">
    <property type="entry name" value="Export ABC transporter ATP-binding protein"/>
    <property type="match status" value="1"/>
</dbReference>
<dbReference type="Proteomes" id="UP000290287">
    <property type="component" value="Unassembled WGS sequence"/>
</dbReference>
<feature type="domain" description="ABC transporter" evidence="5">
    <location>
        <begin position="6"/>
        <end position="245"/>
    </location>
</feature>
<comment type="caution">
    <text evidence="6">The sequence shown here is derived from an EMBL/GenBank/DDBJ whole genome shotgun (WGS) entry which is preliminary data.</text>
</comment>
<comment type="similarity">
    <text evidence="4">Belongs to the ABC transporter superfamily. Macrolide exporter (TC 3.A.1.122) family.</text>
</comment>
<dbReference type="GO" id="GO:0022857">
    <property type="term" value="F:transmembrane transporter activity"/>
    <property type="evidence" value="ECO:0007669"/>
    <property type="project" value="UniProtKB-ARBA"/>
</dbReference>
<dbReference type="PROSITE" id="PS00211">
    <property type="entry name" value="ABC_TRANSPORTER_1"/>
    <property type="match status" value="1"/>
</dbReference>
<evidence type="ECO:0000259" key="5">
    <source>
        <dbReference type="PROSITE" id="PS50893"/>
    </source>
</evidence>
<dbReference type="GO" id="GO:1902495">
    <property type="term" value="C:transmembrane transporter complex"/>
    <property type="evidence" value="ECO:0007669"/>
    <property type="project" value="UniProtKB-ARBA"/>
</dbReference>
<dbReference type="Pfam" id="PF00005">
    <property type="entry name" value="ABC_tran"/>
    <property type="match status" value="1"/>
</dbReference>
<organism evidence="6 7">
    <name type="scientific">Veronia nyctiphanis</name>
    <dbReference type="NCBI Taxonomy" id="1278244"/>
    <lineage>
        <taxon>Bacteria</taxon>
        <taxon>Pseudomonadati</taxon>
        <taxon>Pseudomonadota</taxon>
        <taxon>Gammaproteobacteria</taxon>
        <taxon>Vibrionales</taxon>
        <taxon>Vibrionaceae</taxon>
        <taxon>Veronia</taxon>
    </lineage>
</organism>
<dbReference type="InterPro" id="IPR027417">
    <property type="entry name" value="P-loop_NTPase"/>
</dbReference>
<dbReference type="InterPro" id="IPR017871">
    <property type="entry name" value="ABC_transporter-like_CS"/>
</dbReference>
<keyword evidence="7" id="KW-1185">Reference proteome</keyword>
<dbReference type="SMART" id="SM00382">
    <property type="entry name" value="AAA"/>
    <property type="match status" value="1"/>
</dbReference>
<gene>
    <name evidence="6" type="ORF">CS022_21865</name>
</gene>
<keyword evidence="1" id="KW-0813">Transport</keyword>
<protein>
    <submittedName>
        <fullName evidence="6">Macrolide ABC transporter ATP-binding protein</fullName>
    </submittedName>
</protein>
<keyword evidence="2" id="KW-0547">Nucleotide-binding</keyword>
<dbReference type="GO" id="GO:0016887">
    <property type="term" value="F:ATP hydrolysis activity"/>
    <property type="evidence" value="ECO:0007669"/>
    <property type="project" value="InterPro"/>
</dbReference>
<dbReference type="PANTHER" id="PTHR42798">
    <property type="entry name" value="LIPOPROTEIN-RELEASING SYSTEM ATP-BINDING PROTEIN LOLD"/>
    <property type="match status" value="1"/>
</dbReference>
<proteinExistence type="inferred from homology"/>
<evidence type="ECO:0000256" key="3">
    <source>
        <dbReference type="ARBA" id="ARBA00022840"/>
    </source>
</evidence>
<evidence type="ECO:0000313" key="7">
    <source>
        <dbReference type="Proteomes" id="UP000290287"/>
    </source>
</evidence>
<dbReference type="InterPro" id="IPR003593">
    <property type="entry name" value="AAA+_ATPase"/>
</dbReference>
<dbReference type="InterPro" id="IPR017911">
    <property type="entry name" value="MacB-like_ATP-bd"/>
</dbReference>
<evidence type="ECO:0000256" key="2">
    <source>
        <dbReference type="ARBA" id="ARBA00022741"/>
    </source>
</evidence>
<evidence type="ECO:0000256" key="1">
    <source>
        <dbReference type="ARBA" id="ARBA00022448"/>
    </source>
</evidence>
<reference evidence="6 7" key="1">
    <citation type="submission" date="2017-10" db="EMBL/GenBank/DDBJ databases">
        <title>Nyctiphanis sp. nov., isolated from the stomach of the euphausiid Nyctiphanes simplex (Hansen, 1911) in the Gulf of California.</title>
        <authorList>
            <person name="Gomez-Gil B."/>
            <person name="Aguilar-Mendez M."/>
            <person name="Lopez-Cortes A."/>
            <person name="Gomez-Gutierrez J."/>
            <person name="Roque A."/>
            <person name="Lang E."/>
            <person name="Gonzalez-Castillo A."/>
        </authorList>
    </citation>
    <scope>NUCLEOTIDE SEQUENCE [LARGE SCALE GENOMIC DNA]</scope>
    <source>
        <strain evidence="6 7">CAIM 600</strain>
    </source>
</reference>
<dbReference type="OrthoDB" id="9801477at2"/>
<evidence type="ECO:0000256" key="4">
    <source>
        <dbReference type="ARBA" id="ARBA00038388"/>
    </source>
</evidence>
<dbReference type="PANTHER" id="PTHR42798:SF6">
    <property type="entry name" value="CELL DIVISION ATP-BINDING PROTEIN FTSE"/>
    <property type="match status" value="1"/>
</dbReference>
<evidence type="ECO:0000313" key="6">
    <source>
        <dbReference type="EMBL" id="RXJ71053.1"/>
    </source>
</evidence>
<dbReference type="CDD" id="cd03255">
    <property type="entry name" value="ABC_MJ0796_LolCDE_FtsE"/>
    <property type="match status" value="1"/>
</dbReference>
<dbReference type="AlphaFoldDB" id="A0A4Q0YKW5"/>
<sequence>MERPVIQLEGISKFYTLADEKFIALNKVSLNIEKNDYVAITGPSGSGKSTLMNIIGCLDIAEEGEYWLNQVNASSQTDAQLAAVRNRHIGFIFQSFNLFPKLSVIENVAYPLVYQKVGKKEREKRAKRQLERVGLGDKLQHLPNQLSGGQRQRVAIARALVTNPAILLGDEPTGNLDSKTTSDIMALFDELYNEGQTIVLVTHEPDIAEHCLREVRLVDGEIAHDVRREKTIATNVVNEGGVVHA</sequence>
<dbReference type="EMBL" id="PEIB01000041">
    <property type="protein sequence ID" value="RXJ71053.1"/>
    <property type="molecule type" value="Genomic_DNA"/>
</dbReference>
<dbReference type="Gene3D" id="3.40.50.300">
    <property type="entry name" value="P-loop containing nucleotide triphosphate hydrolases"/>
    <property type="match status" value="1"/>
</dbReference>
<dbReference type="PROSITE" id="PS50893">
    <property type="entry name" value="ABC_TRANSPORTER_2"/>
    <property type="match status" value="1"/>
</dbReference>